<sequence length="187" mass="20922">MREIYLAGGCFWGLEEVFSRLPGVIATEVGYANSKQAAPSYEDVCTDETGAAETVKVTYDPQKIALTDILGVFFTVIDPYSKNRQGNDIGSQYRTGVYYTDPADEPMLEQYFNRLQQLDQEGAMTIHEEPAVLGGKKIQTELLPLENFYTAEEEHQNYLKKHPQGYCHINLAALERAGVITAAETKE</sequence>
<comment type="catalytic activity">
    <reaction evidence="2 4">
        <text>L-methionyl-[protein] + [thioredoxin]-disulfide + H2O = L-methionyl-(S)-S-oxide-[protein] + [thioredoxin]-dithiol</text>
        <dbReference type="Rhea" id="RHEA:14217"/>
        <dbReference type="Rhea" id="RHEA-COMP:10698"/>
        <dbReference type="Rhea" id="RHEA-COMP:10700"/>
        <dbReference type="Rhea" id="RHEA-COMP:12313"/>
        <dbReference type="Rhea" id="RHEA-COMP:12315"/>
        <dbReference type="ChEBI" id="CHEBI:15377"/>
        <dbReference type="ChEBI" id="CHEBI:16044"/>
        <dbReference type="ChEBI" id="CHEBI:29950"/>
        <dbReference type="ChEBI" id="CHEBI:44120"/>
        <dbReference type="ChEBI" id="CHEBI:50058"/>
        <dbReference type="EC" id="1.8.4.11"/>
    </reaction>
</comment>
<comment type="caution">
    <text evidence="6">The sequence shown here is derived from an EMBL/GenBank/DDBJ whole genome shotgun (WGS) entry which is preliminary data.</text>
</comment>
<comment type="similarity">
    <text evidence="4">Belongs to the MsrA Met sulfoxide reductase family.</text>
</comment>
<dbReference type="PANTHER" id="PTHR42799">
    <property type="entry name" value="MITOCHONDRIAL PEPTIDE METHIONINE SULFOXIDE REDUCTASE"/>
    <property type="match status" value="1"/>
</dbReference>
<evidence type="ECO:0000256" key="4">
    <source>
        <dbReference type="HAMAP-Rule" id="MF_01401"/>
    </source>
</evidence>
<dbReference type="InterPro" id="IPR002569">
    <property type="entry name" value="Met_Sox_Rdtase_MsrA_dom"/>
</dbReference>
<accession>A0A841R4C1</accession>
<organism evidence="6 7">
    <name type="scientific">Negativicoccus succinicivorans</name>
    <dbReference type="NCBI Taxonomy" id="620903"/>
    <lineage>
        <taxon>Bacteria</taxon>
        <taxon>Bacillati</taxon>
        <taxon>Bacillota</taxon>
        <taxon>Negativicutes</taxon>
        <taxon>Veillonellales</taxon>
        <taxon>Veillonellaceae</taxon>
        <taxon>Negativicoccus</taxon>
    </lineage>
</organism>
<gene>
    <name evidence="4" type="primary">msrA</name>
    <name evidence="6" type="ORF">HNR45_000922</name>
</gene>
<dbReference type="Gene3D" id="3.30.1060.10">
    <property type="entry name" value="Peptide methionine sulphoxide reductase MsrA"/>
    <property type="match status" value="1"/>
</dbReference>
<dbReference type="GO" id="GO:0034599">
    <property type="term" value="P:cellular response to oxidative stress"/>
    <property type="evidence" value="ECO:0007669"/>
    <property type="project" value="TreeGrafter"/>
</dbReference>
<protein>
    <recommendedName>
        <fullName evidence="4">Peptide methionine sulfoxide reductase MsrA</fullName>
        <shortName evidence="4">Protein-methionine-S-oxide reductase</shortName>
        <ecNumber evidence="4">1.8.4.11</ecNumber>
    </recommendedName>
    <alternativeName>
        <fullName evidence="4">Peptide-methionine (S)-S-oxide reductase</fullName>
        <shortName evidence="4">Peptide Met(O) reductase</shortName>
    </alternativeName>
</protein>
<dbReference type="RefSeq" id="WP_159822886.1">
    <property type="nucleotide sequence ID" value="NZ_CABWNB010000002.1"/>
</dbReference>
<proteinExistence type="inferred from homology"/>
<dbReference type="OrthoDB" id="4174719at2"/>
<evidence type="ECO:0000313" key="7">
    <source>
        <dbReference type="Proteomes" id="UP000591941"/>
    </source>
</evidence>
<comment type="catalytic activity">
    <reaction evidence="3 4">
        <text>[thioredoxin]-disulfide + L-methionine + H2O = L-methionine (S)-S-oxide + [thioredoxin]-dithiol</text>
        <dbReference type="Rhea" id="RHEA:19993"/>
        <dbReference type="Rhea" id="RHEA-COMP:10698"/>
        <dbReference type="Rhea" id="RHEA-COMP:10700"/>
        <dbReference type="ChEBI" id="CHEBI:15377"/>
        <dbReference type="ChEBI" id="CHEBI:29950"/>
        <dbReference type="ChEBI" id="CHEBI:50058"/>
        <dbReference type="ChEBI" id="CHEBI:57844"/>
        <dbReference type="ChEBI" id="CHEBI:58772"/>
        <dbReference type="EC" id="1.8.4.11"/>
    </reaction>
</comment>
<dbReference type="Proteomes" id="UP000591941">
    <property type="component" value="Unassembled WGS sequence"/>
</dbReference>
<dbReference type="GO" id="GO:0005737">
    <property type="term" value="C:cytoplasm"/>
    <property type="evidence" value="ECO:0007669"/>
    <property type="project" value="TreeGrafter"/>
</dbReference>
<dbReference type="Pfam" id="PF01625">
    <property type="entry name" value="PMSR"/>
    <property type="match status" value="1"/>
</dbReference>
<dbReference type="SUPFAM" id="SSF55068">
    <property type="entry name" value="Peptide methionine sulfoxide reductase"/>
    <property type="match status" value="1"/>
</dbReference>
<dbReference type="InterPro" id="IPR036509">
    <property type="entry name" value="Met_Sox_Rdtase_MsrA_sf"/>
</dbReference>
<evidence type="ECO:0000256" key="2">
    <source>
        <dbReference type="ARBA" id="ARBA00047806"/>
    </source>
</evidence>
<evidence type="ECO:0000313" key="6">
    <source>
        <dbReference type="EMBL" id="MBB6477889.1"/>
    </source>
</evidence>
<feature type="active site" evidence="4">
    <location>
        <position position="10"/>
    </location>
</feature>
<dbReference type="AlphaFoldDB" id="A0A841R4C1"/>
<dbReference type="EMBL" id="JACHHI010000003">
    <property type="protein sequence ID" value="MBB6477889.1"/>
    <property type="molecule type" value="Genomic_DNA"/>
</dbReference>
<dbReference type="GeneID" id="93486203"/>
<comment type="function">
    <text evidence="4">Has an important function as a repair enzyme for proteins that have been inactivated by oxidation. Catalyzes the reversible oxidation-reduction of methionine sulfoxide in proteins to methionine.</text>
</comment>
<feature type="domain" description="Peptide methionine sulphoxide reductase MsrA" evidence="5">
    <location>
        <begin position="3"/>
        <end position="168"/>
    </location>
</feature>
<name>A0A841R4C1_9FIRM</name>
<evidence type="ECO:0000256" key="3">
    <source>
        <dbReference type="ARBA" id="ARBA00048782"/>
    </source>
</evidence>
<dbReference type="InterPro" id="IPR050162">
    <property type="entry name" value="MsrA_MetSO_reductase"/>
</dbReference>
<evidence type="ECO:0000259" key="5">
    <source>
        <dbReference type="Pfam" id="PF01625"/>
    </source>
</evidence>
<dbReference type="GO" id="GO:0008113">
    <property type="term" value="F:peptide-methionine (S)-S-oxide reductase activity"/>
    <property type="evidence" value="ECO:0007669"/>
    <property type="project" value="UniProtKB-UniRule"/>
</dbReference>
<keyword evidence="1 4" id="KW-0560">Oxidoreductase</keyword>
<dbReference type="NCBIfam" id="TIGR00401">
    <property type="entry name" value="msrA"/>
    <property type="match status" value="1"/>
</dbReference>
<dbReference type="EC" id="1.8.4.11" evidence="4"/>
<reference evidence="6 7" key="1">
    <citation type="submission" date="2020-08" db="EMBL/GenBank/DDBJ databases">
        <title>Genomic Encyclopedia of Type Strains, Phase IV (KMG-IV): sequencing the most valuable type-strain genomes for metagenomic binning, comparative biology and taxonomic classification.</title>
        <authorList>
            <person name="Goeker M."/>
        </authorList>
    </citation>
    <scope>NUCLEOTIDE SEQUENCE [LARGE SCALE GENOMIC DNA]</scope>
    <source>
        <strain evidence="6 7">DSM 21255</strain>
    </source>
</reference>
<evidence type="ECO:0000256" key="1">
    <source>
        <dbReference type="ARBA" id="ARBA00023002"/>
    </source>
</evidence>
<dbReference type="PANTHER" id="PTHR42799:SF2">
    <property type="entry name" value="MITOCHONDRIAL PEPTIDE METHIONINE SULFOXIDE REDUCTASE"/>
    <property type="match status" value="1"/>
</dbReference>
<dbReference type="HAMAP" id="MF_01401">
    <property type="entry name" value="MsrA"/>
    <property type="match status" value="1"/>
</dbReference>
<keyword evidence="7" id="KW-1185">Reference proteome</keyword>